<gene>
    <name evidence="1" type="ORF">NFX46_19915</name>
</gene>
<accession>A0ABY4Z9U9</accession>
<dbReference type="RefSeq" id="WP_252551096.1">
    <property type="nucleotide sequence ID" value="NZ_CP099468.1"/>
</dbReference>
<dbReference type="PANTHER" id="PTHR30173:SF43">
    <property type="entry name" value="ECF RNA POLYMERASE SIGMA FACTOR SIGI-RELATED"/>
    <property type="match status" value="1"/>
</dbReference>
<dbReference type="InterPro" id="IPR052704">
    <property type="entry name" value="ECF_Sigma-70_Domain"/>
</dbReference>
<dbReference type="PANTHER" id="PTHR30173">
    <property type="entry name" value="SIGMA 19 FACTOR"/>
    <property type="match status" value="1"/>
</dbReference>
<evidence type="ECO:0008006" key="3">
    <source>
        <dbReference type="Google" id="ProtNLM"/>
    </source>
</evidence>
<proteinExistence type="predicted"/>
<sequence>MVTAVLHPIEGREGIARYLTDLAVRAAGGLTVLERTVNGRAGLVIEHEGVTVAVYAFDVADARITHIWAVRNPDKLRPWTAG</sequence>
<evidence type="ECO:0000313" key="2">
    <source>
        <dbReference type="Proteomes" id="UP001056374"/>
    </source>
</evidence>
<keyword evidence="2" id="KW-1185">Reference proteome</keyword>
<dbReference type="InterPro" id="IPR032710">
    <property type="entry name" value="NTF2-like_dom_sf"/>
</dbReference>
<reference evidence="1" key="1">
    <citation type="submission" date="2022-06" db="EMBL/GenBank/DDBJ databases">
        <title>Complete genome sequence of soil microorganisms Streptomyces sp. Qhu-M197 isolated from Alpine meadows habitats on the Tibetan Plateau.</title>
        <authorList>
            <person name="Zhang B."/>
            <person name="Xiang X."/>
            <person name="Fan J."/>
        </authorList>
    </citation>
    <scope>NUCLEOTIDE SEQUENCE</scope>
    <source>
        <strain evidence="1">Qhu-M197</strain>
    </source>
</reference>
<dbReference type="EMBL" id="CP099468">
    <property type="protein sequence ID" value="USQ85813.1"/>
    <property type="molecule type" value="Genomic_DNA"/>
</dbReference>
<name>A0ABY4Z9U9_9ACTN</name>
<organism evidence="1 2">
    <name type="scientific">Streptomyces phaeoluteigriseus</name>
    <dbReference type="NCBI Taxonomy" id="114686"/>
    <lineage>
        <taxon>Bacteria</taxon>
        <taxon>Bacillati</taxon>
        <taxon>Actinomycetota</taxon>
        <taxon>Actinomycetes</taxon>
        <taxon>Kitasatosporales</taxon>
        <taxon>Streptomycetaceae</taxon>
        <taxon>Streptomyces</taxon>
        <taxon>Streptomyces aurantiacus group</taxon>
    </lineage>
</organism>
<dbReference type="SUPFAM" id="SSF54427">
    <property type="entry name" value="NTF2-like"/>
    <property type="match status" value="1"/>
</dbReference>
<evidence type="ECO:0000313" key="1">
    <source>
        <dbReference type="EMBL" id="USQ85813.1"/>
    </source>
</evidence>
<protein>
    <recommendedName>
        <fullName evidence="3">RNA polymerase subunit sigma-24</fullName>
    </recommendedName>
</protein>
<dbReference type="Proteomes" id="UP001056374">
    <property type="component" value="Chromosome"/>
</dbReference>